<accession>A0A673CFV0</accession>
<feature type="compositionally biased region" description="Low complexity" evidence="1">
    <location>
        <begin position="295"/>
        <end position="308"/>
    </location>
</feature>
<dbReference type="InterPro" id="IPR011993">
    <property type="entry name" value="PH-like_dom_sf"/>
</dbReference>
<proteinExistence type="predicted"/>
<gene>
    <name evidence="4" type="primary">si:zfos-943e10.1</name>
</gene>
<feature type="domain" description="GRAM" evidence="3">
    <location>
        <begin position="118"/>
        <end position="185"/>
    </location>
</feature>
<evidence type="ECO:0000256" key="1">
    <source>
        <dbReference type="SAM" id="MobiDB-lite"/>
    </source>
</evidence>
<dbReference type="InterPro" id="IPR052633">
    <property type="entry name" value="GRAM_domain_protein_2B"/>
</dbReference>
<reference evidence="4" key="3">
    <citation type="submission" date="2025-09" db="UniProtKB">
        <authorList>
            <consortium name="Ensembl"/>
        </authorList>
    </citation>
    <scope>IDENTIFICATION</scope>
</reference>
<dbReference type="Gene3D" id="2.30.29.30">
    <property type="entry name" value="Pleckstrin-homology domain (PH domain)/Phosphotyrosine-binding domain (PTB)"/>
    <property type="match status" value="1"/>
</dbReference>
<dbReference type="AlphaFoldDB" id="A0A673CFV0"/>
<sequence>MLENKRERLKTFLRKIDEKAIVRIKHFMKESNYPVESSGGGLPAKVKKSRSSLSNASIKKVETRKALSLEAAQLEIQQQHKTLTRQVAIRSQTFDVETRGFERTEGSGPQSSFIKHNKTFHKLFPDIPESEDLIHAYLCALQKEVPYHGRLYITDRHACFYSSVLLKDTKVVLPVSSIHIVKKQNTALLVPNALSIRTTGGDKYLFVSLRNREACYQLLRSLCPQLEDGSTNSSPVFSSAENSFDKSKLVNSSQSSLDESLDLFDGSESQSLQDQPVQRQHRETVPNGNGSTFRSLHMQQSDSSSSEDLSVSGGSWVWSVTEKARSLLVQREASTLNTLLFIYLILVVLLLLSSGYIGLRIVALEEQLTSLGALPEFTLQSGYQQDT</sequence>
<evidence type="ECO:0000259" key="3">
    <source>
        <dbReference type="SMART" id="SM00568"/>
    </source>
</evidence>
<dbReference type="Proteomes" id="UP000472271">
    <property type="component" value="Chromosome 4"/>
</dbReference>
<feature type="transmembrane region" description="Helical" evidence="2">
    <location>
        <begin position="340"/>
        <end position="359"/>
    </location>
</feature>
<keyword evidence="2" id="KW-0812">Transmembrane</keyword>
<keyword evidence="2" id="KW-1133">Transmembrane helix</keyword>
<protein>
    <submittedName>
        <fullName evidence="4">GRAM domain-containing protein 2B-like</fullName>
    </submittedName>
</protein>
<name>A0A673CFV0_9TELE</name>
<dbReference type="CDD" id="cd13220">
    <property type="entry name" value="PH-GRAM_GRAMDC"/>
    <property type="match status" value="1"/>
</dbReference>
<dbReference type="SMART" id="SM00568">
    <property type="entry name" value="GRAM"/>
    <property type="match status" value="1"/>
</dbReference>
<dbReference type="InParanoid" id="A0A673CFV0"/>
<dbReference type="Ensembl" id="ENSSORT00005055725.1">
    <property type="protein sequence ID" value="ENSSORP00005054451.1"/>
    <property type="gene ID" value="ENSSORG00005024393.1"/>
</dbReference>
<evidence type="ECO:0000313" key="4">
    <source>
        <dbReference type="Ensembl" id="ENSSORP00005054451.1"/>
    </source>
</evidence>
<dbReference type="PANTHER" id="PTHR46645">
    <property type="entry name" value="GRAM DOMAIN-CONTAINING PROTEIN 2B-RELATED"/>
    <property type="match status" value="1"/>
</dbReference>
<dbReference type="Pfam" id="PF02893">
    <property type="entry name" value="GRAM"/>
    <property type="match status" value="1"/>
</dbReference>
<dbReference type="InterPro" id="IPR004182">
    <property type="entry name" value="GRAM"/>
</dbReference>
<feature type="region of interest" description="Disordered" evidence="1">
    <location>
        <begin position="271"/>
        <end position="308"/>
    </location>
</feature>
<dbReference type="PANTHER" id="PTHR46645:SF1">
    <property type="entry name" value="GRAM DOMAIN-CONTAINING PROTEIN"/>
    <property type="match status" value="1"/>
</dbReference>
<evidence type="ECO:0000313" key="5">
    <source>
        <dbReference type="Proteomes" id="UP000472271"/>
    </source>
</evidence>
<evidence type="ECO:0000256" key="2">
    <source>
        <dbReference type="SAM" id="Phobius"/>
    </source>
</evidence>
<organism evidence="4 5">
    <name type="scientific">Sphaeramia orbicularis</name>
    <name type="common">orbiculate cardinalfish</name>
    <dbReference type="NCBI Taxonomy" id="375764"/>
    <lineage>
        <taxon>Eukaryota</taxon>
        <taxon>Metazoa</taxon>
        <taxon>Chordata</taxon>
        <taxon>Craniata</taxon>
        <taxon>Vertebrata</taxon>
        <taxon>Euteleostomi</taxon>
        <taxon>Actinopterygii</taxon>
        <taxon>Neopterygii</taxon>
        <taxon>Teleostei</taxon>
        <taxon>Neoteleostei</taxon>
        <taxon>Acanthomorphata</taxon>
        <taxon>Gobiaria</taxon>
        <taxon>Kurtiformes</taxon>
        <taxon>Apogonoidei</taxon>
        <taxon>Apogonidae</taxon>
        <taxon>Apogoninae</taxon>
        <taxon>Sphaeramia</taxon>
    </lineage>
</organism>
<reference evidence="4" key="2">
    <citation type="submission" date="2025-08" db="UniProtKB">
        <authorList>
            <consortium name="Ensembl"/>
        </authorList>
    </citation>
    <scope>IDENTIFICATION</scope>
</reference>
<reference evidence="4" key="1">
    <citation type="submission" date="2019-06" db="EMBL/GenBank/DDBJ databases">
        <authorList>
            <consortium name="Wellcome Sanger Institute Data Sharing"/>
        </authorList>
    </citation>
    <scope>NUCLEOTIDE SEQUENCE [LARGE SCALE GENOMIC DNA]</scope>
</reference>
<keyword evidence="5" id="KW-1185">Reference proteome</keyword>
<dbReference type="OrthoDB" id="2162691at2759"/>
<keyword evidence="2" id="KW-0472">Membrane</keyword>